<dbReference type="GO" id="GO:0005868">
    <property type="term" value="C:cytoplasmic dynein complex"/>
    <property type="evidence" value="ECO:0007669"/>
    <property type="project" value="TreeGrafter"/>
</dbReference>
<name>A0A1X7U7Q3_AMPQE</name>
<dbReference type="Gene3D" id="3.40.50.300">
    <property type="entry name" value="P-loop containing nucleotide triphosphate hydrolases"/>
    <property type="match status" value="1"/>
</dbReference>
<dbReference type="GO" id="GO:0005881">
    <property type="term" value="C:cytoplasmic microtubule"/>
    <property type="evidence" value="ECO:0007669"/>
    <property type="project" value="TreeGrafter"/>
</dbReference>
<feature type="domain" description="Dynein heavy chain linker" evidence="1">
    <location>
        <begin position="99"/>
        <end position="137"/>
    </location>
</feature>
<dbReference type="InParanoid" id="A0A1X7U7Q3"/>
<reference evidence="2" key="1">
    <citation type="submission" date="2017-05" db="UniProtKB">
        <authorList>
            <consortium name="EnsemblMetazoa"/>
        </authorList>
    </citation>
    <scope>IDENTIFICATION</scope>
</reference>
<dbReference type="PANTHER" id="PTHR10676:SF314">
    <property type="entry name" value="CYTOPLASMIC DYNEIN 1 HEAVY CHAIN 1"/>
    <property type="match status" value="1"/>
</dbReference>
<dbReference type="PANTHER" id="PTHR10676">
    <property type="entry name" value="DYNEIN HEAVY CHAIN FAMILY PROTEIN"/>
    <property type="match status" value="1"/>
</dbReference>
<feature type="domain" description="Dynein heavy chain linker" evidence="1">
    <location>
        <begin position="6"/>
        <end position="67"/>
    </location>
</feature>
<dbReference type="Pfam" id="PF08393">
    <property type="entry name" value="DHC_N2"/>
    <property type="match status" value="2"/>
</dbReference>
<dbReference type="InterPro" id="IPR026983">
    <property type="entry name" value="DHC"/>
</dbReference>
<dbReference type="InterPro" id="IPR042222">
    <property type="entry name" value="Dynein_2_N"/>
</dbReference>
<dbReference type="Gene3D" id="1.20.140.100">
    <property type="entry name" value="Dynein heavy chain, N-terminal domain 2"/>
    <property type="match status" value="1"/>
</dbReference>
<dbReference type="GO" id="GO:0007097">
    <property type="term" value="P:nuclear migration"/>
    <property type="evidence" value="ECO:0007669"/>
    <property type="project" value="TreeGrafter"/>
</dbReference>
<evidence type="ECO:0000259" key="1">
    <source>
        <dbReference type="Pfam" id="PF08393"/>
    </source>
</evidence>
<evidence type="ECO:0000313" key="2">
    <source>
        <dbReference type="EnsemblMetazoa" id="Aqu2.1.23529_001"/>
    </source>
</evidence>
<dbReference type="EnsemblMetazoa" id="Aqu2.1.23529_001">
    <property type="protein sequence ID" value="Aqu2.1.23529_001"/>
    <property type="gene ID" value="Aqu2.1.23529"/>
</dbReference>
<dbReference type="GO" id="GO:0031122">
    <property type="term" value="P:cytoplasmic microtubule organization"/>
    <property type="evidence" value="ECO:0007669"/>
    <property type="project" value="TreeGrafter"/>
</dbReference>
<protein>
    <recommendedName>
        <fullName evidence="1">Dynein heavy chain linker domain-containing protein</fullName>
    </recommendedName>
</protein>
<proteinExistence type="predicted"/>
<dbReference type="GO" id="GO:0045505">
    <property type="term" value="F:dynein intermediate chain binding"/>
    <property type="evidence" value="ECO:0007669"/>
    <property type="project" value="InterPro"/>
</dbReference>
<dbReference type="GO" id="GO:0051959">
    <property type="term" value="F:dynein light intermediate chain binding"/>
    <property type="evidence" value="ECO:0007669"/>
    <property type="project" value="InterPro"/>
</dbReference>
<dbReference type="STRING" id="400682.A0A1X7U7Q3"/>
<organism evidence="2">
    <name type="scientific">Amphimedon queenslandica</name>
    <name type="common">Sponge</name>
    <dbReference type="NCBI Taxonomy" id="400682"/>
    <lineage>
        <taxon>Eukaryota</taxon>
        <taxon>Metazoa</taxon>
        <taxon>Porifera</taxon>
        <taxon>Demospongiae</taxon>
        <taxon>Heteroscleromorpha</taxon>
        <taxon>Haplosclerida</taxon>
        <taxon>Niphatidae</taxon>
        <taxon>Amphimedon</taxon>
    </lineage>
</organism>
<dbReference type="GO" id="GO:0007052">
    <property type="term" value="P:mitotic spindle organization"/>
    <property type="evidence" value="ECO:0007669"/>
    <property type="project" value="TreeGrafter"/>
</dbReference>
<dbReference type="InterPro" id="IPR027417">
    <property type="entry name" value="P-loop_NTPase"/>
</dbReference>
<dbReference type="GO" id="GO:0008569">
    <property type="term" value="F:minus-end-directed microtubule motor activity"/>
    <property type="evidence" value="ECO:0007669"/>
    <property type="project" value="TreeGrafter"/>
</dbReference>
<dbReference type="GO" id="GO:0005938">
    <property type="term" value="C:cell cortex"/>
    <property type="evidence" value="ECO:0007669"/>
    <property type="project" value="TreeGrafter"/>
</dbReference>
<dbReference type="InterPro" id="IPR013602">
    <property type="entry name" value="Dynein_heavy_linker"/>
</dbReference>
<accession>A0A1X7U7Q3</accession>
<dbReference type="GO" id="GO:0008090">
    <property type="term" value="P:retrograde axonal transport"/>
    <property type="evidence" value="ECO:0007669"/>
    <property type="project" value="TreeGrafter"/>
</dbReference>
<sequence length="187" mass="21996">MIWVVQGEMALEEFLKQVREQWMMYELDLINYQNKCKLIRGWDDLFAKVKEHVNSVTAMKLSPFFKAGFYLEGIFTKRDLKVSVHIGQVSHSHEESFKKSSCNTSLERLADFLAKIQRALKGYLERERASFPRFYFVVTLSDDSNWIHGISSKEGEQINKGQWIIFDRDVDPEWVESLNSVLENNNY</sequence>
<dbReference type="AlphaFoldDB" id="A0A1X7U7Q3"/>